<gene>
    <name evidence="1" type="ORF">ATL45_2019</name>
    <name evidence="2" type="ORF">SAMN05421805_12011</name>
</gene>
<reference evidence="1 4" key="2">
    <citation type="submission" date="2018-10" db="EMBL/GenBank/DDBJ databases">
        <title>Sequencing the genomes of 1000 actinobacteria strains.</title>
        <authorList>
            <person name="Klenk H.-P."/>
        </authorList>
    </citation>
    <scope>NUCLEOTIDE SEQUENCE [LARGE SCALE GENOMIC DNA]</scope>
    <source>
        <strain evidence="1 4">DSM 45119</strain>
    </source>
</reference>
<sequence length="82" mass="8906">MAQSSADDSGEPIKSAYWTAFGYQNHVITEEDVRTEGQTLIALCGVMAEPEDLSPVDDRPTCSVCAAEARSGRIVLAFRDVR</sequence>
<protein>
    <submittedName>
        <fullName evidence="2">Uncharacterized protein</fullName>
    </submittedName>
</protein>
<dbReference type="AlphaFoldDB" id="A0A1I5IW69"/>
<evidence type="ECO:0000313" key="1">
    <source>
        <dbReference type="EMBL" id="RKT83725.1"/>
    </source>
</evidence>
<evidence type="ECO:0000313" key="4">
    <source>
        <dbReference type="Proteomes" id="UP000270697"/>
    </source>
</evidence>
<dbReference type="Proteomes" id="UP000270697">
    <property type="component" value="Unassembled WGS sequence"/>
</dbReference>
<proteinExistence type="predicted"/>
<keyword evidence="4" id="KW-1185">Reference proteome</keyword>
<dbReference type="Proteomes" id="UP000199398">
    <property type="component" value="Unassembled WGS sequence"/>
</dbReference>
<organism evidence="2 3">
    <name type="scientific">Saccharopolyspora antimicrobica</name>
    <dbReference type="NCBI Taxonomy" id="455193"/>
    <lineage>
        <taxon>Bacteria</taxon>
        <taxon>Bacillati</taxon>
        <taxon>Actinomycetota</taxon>
        <taxon>Actinomycetes</taxon>
        <taxon>Pseudonocardiales</taxon>
        <taxon>Pseudonocardiaceae</taxon>
        <taxon>Saccharopolyspora</taxon>
    </lineage>
</organism>
<evidence type="ECO:0000313" key="3">
    <source>
        <dbReference type="Proteomes" id="UP000199398"/>
    </source>
</evidence>
<name>A0A1I5IW69_9PSEU</name>
<accession>A0A1I5IW69</accession>
<evidence type="ECO:0000313" key="2">
    <source>
        <dbReference type="EMBL" id="SFO64580.1"/>
    </source>
</evidence>
<dbReference type="EMBL" id="FOUP01000020">
    <property type="protein sequence ID" value="SFO64580.1"/>
    <property type="molecule type" value="Genomic_DNA"/>
</dbReference>
<reference evidence="2 3" key="1">
    <citation type="submission" date="2016-10" db="EMBL/GenBank/DDBJ databases">
        <authorList>
            <person name="de Groot N.N."/>
        </authorList>
    </citation>
    <scope>NUCLEOTIDE SEQUENCE [LARGE SCALE GENOMIC DNA]</scope>
    <source>
        <strain evidence="2 3">CPCC 201259</strain>
    </source>
</reference>
<dbReference type="EMBL" id="RBXX01000002">
    <property type="protein sequence ID" value="RKT83725.1"/>
    <property type="molecule type" value="Genomic_DNA"/>
</dbReference>